<evidence type="ECO:0000313" key="2">
    <source>
        <dbReference type="Proteomes" id="UP000029981"/>
    </source>
</evidence>
<accession>A0A0A0LND8</accession>
<evidence type="ECO:0000313" key="1">
    <source>
        <dbReference type="EMBL" id="KGN63333.1"/>
    </source>
</evidence>
<dbReference type="Proteomes" id="UP000029981">
    <property type="component" value="Chromosome 2"/>
</dbReference>
<proteinExistence type="predicted"/>
<gene>
    <name evidence="1" type="ORF">Csa_2G429050</name>
</gene>
<name>A0A0A0LND8_CUCSA</name>
<sequence>MQTIDFSFQVRKCQPELIAPANPTPYEFKQLSDIDDQQSLRFHAPFVNIYHHNPSLEGRDPVKVIIDTYMRYHLTGNISQ</sequence>
<dbReference type="STRING" id="3659.A0A0A0LND8"/>
<reference evidence="1 2" key="4">
    <citation type="journal article" date="2011" name="BMC Genomics">
        <title>RNA-Seq improves annotation of protein-coding genes in the cucumber genome.</title>
        <authorList>
            <person name="Li Z."/>
            <person name="Zhang Z."/>
            <person name="Yan P."/>
            <person name="Huang S."/>
            <person name="Fei Z."/>
            <person name="Lin K."/>
        </authorList>
    </citation>
    <scope>NUCLEOTIDE SEQUENCE [LARGE SCALE GENOMIC DNA]</scope>
    <source>
        <strain evidence="2">cv. 9930</strain>
    </source>
</reference>
<dbReference type="Gramene" id="KGN63333">
    <property type="protein sequence ID" value="KGN63333"/>
    <property type="gene ID" value="Csa_2G429050"/>
</dbReference>
<dbReference type="Gene3D" id="3.30.559.10">
    <property type="entry name" value="Chloramphenicol acetyltransferase-like domain"/>
    <property type="match status" value="1"/>
</dbReference>
<protein>
    <submittedName>
        <fullName evidence="1">Uncharacterized protein</fullName>
    </submittedName>
</protein>
<reference evidence="1 2" key="3">
    <citation type="journal article" date="2010" name="BMC Genomics">
        <title>Transcriptome sequencing and comparative analysis of cucumber flowers with different sex types.</title>
        <authorList>
            <person name="Guo S."/>
            <person name="Zheng Y."/>
            <person name="Joung J.G."/>
            <person name="Liu S."/>
            <person name="Zhang Z."/>
            <person name="Crasta O.R."/>
            <person name="Sobral B.W."/>
            <person name="Xu Y."/>
            <person name="Huang S."/>
            <person name="Fei Z."/>
        </authorList>
    </citation>
    <scope>NUCLEOTIDE SEQUENCE [LARGE SCALE GENOMIC DNA]</scope>
    <source>
        <strain evidence="2">cv. 9930</strain>
    </source>
</reference>
<dbReference type="EMBL" id="CM002923">
    <property type="protein sequence ID" value="KGN63333.1"/>
    <property type="molecule type" value="Genomic_DNA"/>
</dbReference>
<reference evidence="1 2" key="1">
    <citation type="journal article" date="2009" name="Nat. Genet.">
        <title>The genome of the cucumber, Cucumis sativus L.</title>
        <authorList>
            <person name="Huang S."/>
            <person name="Li R."/>
            <person name="Zhang Z."/>
            <person name="Li L."/>
            <person name="Gu X."/>
            <person name="Fan W."/>
            <person name="Lucas W.J."/>
            <person name="Wang X."/>
            <person name="Xie B."/>
            <person name="Ni P."/>
            <person name="Ren Y."/>
            <person name="Zhu H."/>
            <person name="Li J."/>
            <person name="Lin K."/>
            <person name="Jin W."/>
            <person name="Fei Z."/>
            <person name="Li G."/>
            <person name="Staub J."/>
            <person name="Kilian A."/>
            <person name="van der Vossen E.A."/>
            <person name="Wu Y."/>
            <person name="Guo J."/>
            <person name="He J."/>
            <person name="Jia Z."/>
            <person name="Ren Y."/>
            <person name="Tian G."/>
            <person name="Lu Y."/>
            <person name="Ruan J."/>
            <person name="Qian W."/>
            <person name="Wang M."/>
            <person name="Huang Q."/>
            <person name="Li B."/>
            <person name="Xuan Z."/>
            <person name="Cao J."/>
            <person name="Asan"/>
            <person name="Wu Z."/>
            <person name="Zhang J."/>
            <person name="Cai Q."/>
            <person name="Bai Y."/>
            <person name="Zhao B."/>
            <person name="Han Y."/>
            <person name="Li Y."/>
            <person name="Li X."/>
            <person name="Wang S."/>
            <person name="Shi Q."/>
            <person name="Liu S."/>
            <person name="Cho W.K."/>
            <person name="Kim J.Y."/>
            <person name="Xu Y."/>
            <person name="Heller-Uszynska K."/>
            <person name="Miao H."/>
            <person name="Cheng Z."/>
            <person name="Zhang S."/>
            <person name="Wu J."/>
            <person name="Yang Y."/>
            <person name="Kang H."/>
            <person name="Li M."/>
            <person name="Liang H."/>
            <person name="Ren X."/>
            <person name="Shi Z."/>
            <person name="Wen M."/>
            <person name="Jian M."/>
            <person name="Yang H."/>
            <person name="Zhang G."/>
            <person name="Yang Z."/>
            <person name="Chen R."/>
            <person name="Liu S."/>
            <person name="Li J."/>
            <person name="Ma L."/>
            <person name="Liu H."/>
            <person name="Zhou Y."/>
            <person name="Zhao J."/>
            <person name="Fang X."/>
            <person name="Li G."/>
            <person name="Fang L."/>
            <person name="Li Y."/>
            <person name="Liu D."/>
            <person name="Zheng H."/>
            <person name="Zhang Y."/>
            <person name="Qin N."/>
            <person name="Li Z."/>
            <person name="Yang G."/>
            <person name="Yang S."/>
            <person name="Bolund L."/>
            <person name="Kristiansen K."/>
            <person name="Zheng H."/>
            <person name="Li S."/>
            <person name="Zhang X."/>
            <person name="Yang H."/>
            <person name="Wang J."/>
            <person name="Sun R."/>
            <person name="Zhang B."/>
            <person name="Jiang S."/>
            <person name="Wang J."/>
            <person name="Du Y."/>
            <person name="Li S."/>
        </authorList>
    </citation>
    <scope>NUCLEOTIDE SEQUENCE [LARGE SCALE GENOMIC DNA]</scope>
    <source>
        <strain evidence="2">cv. 9930</strain>
    </source>
</reference>
<reference evidence="1 2" key="2">
    <citation type="journal article" date="2009" name="PLoS ONE">
        <title>An integrated genetic and cytogenetic map of the cucumber genome.</title>
        <authorList>
            <person name="Ren Y."/>
            <person name="Zhang Z."/>
            <person name="Liu J."/>
            <person name="Staub J.E."/>
            <person name="Han Y."/>
            <person name="Cheng Z."/>
            <person name="Li X."/>
            <person name="Lu J."/>
            <person name="Miao H."/>
            <person name="Kang H."/>
            <person name="Xie B."/>
            <person name="Gu X."/>
            <person name="Wang X."/>
            <person name="Du Y."/>
            <person name="Jin W."/>
            <person name="Huang S."/>
        </authorList>
    </citation>
    <scope>NUCLEOTIDE SEQUENCE [LARGE SCALE GENOMIC DNA]</scope>
    <source>
        <strain evidence="2">cv. 9930</strain>
    </source>
</reference>
<dbReference type="AlphaFoldDB" id="A0A0A0LND8"/>
<organism evidence="1 2">
    <name type="scientific">Cucumis sativus</name>
    <name type="common">Cucumber</name>
    <dbReference type="NCBI Taxonomy" id="3659"/>
    <lineage>
        <taxon>Eukaryota</taxon>
        <taxon>Viridiplantae</taxon>
        <taxon>Streptophyta</taxon>
        <taxon>Embryophyta</taxon>
        <taxon>Tracheophyta</taxon>
        <taxon>Spermatophyta</taxon>
        <taxon>Magnoliopsida</taxon>
        <taxon>eudicotyledons</taxon>
        <taxon>Gunneridae</taxon>
        <taxon>Pentapetalae</taxon>
        <taxon>rosids</taxon>
        <taxon>fabids</taxon>
        <taxon>Cucurbitales</taxon>
        <taxon>Cucurbitaceae</taxon>
        <taxon>Benincaseae</taxon>
        <taxon>Cucumis</taxon>
    </lineage>
</organism>
<dbReference type="InterPro" id="IPR023213">
    <property type="entry name" value="CAT-like_dom_sf"/>
</dbReference>
<keyword evidence="2" id="KW-1185">Reference proteome</keyword>